<organism evidence="5">
    <name type="scientific">Soboliphyme baturini</name>
    <dbReference type="NCBI Taxonomy" id="241478"/>
    <lineage>
        <taxon>Eukaryota</taxon>
        <taxon>Metazoa</taxon>
        <taxon>Ecdysozoa</taxon>
        <taxon>Nematoda</taxon>
        <taxon>Enoplea</taxon>
        <taxon>Dorylaimia</taxon>
        <taxon>Dioctophymatida</taxon>
        <taxon>Dioctophymatoidea</taxon>
        <taxon>Soboliphymatidae</taxon>
        <taxon>Soboliphyme</taxon>
    </lineage>
</organism>
<evidence type="ECO:0000256" key="1">
    <source>
        <dbReference type="SAM" id="MobiDB-lite"/>
    </source>
</evidence>
<sequence length="170" mass="18917">MCEAATSESAVTAVVPSDTGSNSFRSGEGHSEQEYVLSELETSDSGSIGIVLRVIYDGGDVAKFVRSLERKIANYDKEIEKLCSFHYHSFVESVQELLELKAQCTELKTDISTIDKFLKENSKVMLQRAEQILSERKLQRNIGSAVDAVSLCLPALEKYSKLVEQMESKK</sequence>
<accession>A0A183IM44</accession>
<dbReference type="GO" id="GO:0016020">
    <property type="term" value="C:membrane"/>
    <property type="evidence" value="ECO:0007669"/>
    <property type="project" value="TreeGrafter"/>
</dbReference>
<dbReference type="AlphaFoldDB" id="A0A183IM44"/>
<evidence type="ECO:0000313" key="3">
    <source>
        <dbReference type="EMBL" id="VDP05159.1"/>
    </source>
</evidence>
<reference evidence="3 4" key="2">
    <citation type="submission" date="2018-11" db="EMBL/GenBank/DDBJ databases">
        <authorList>
            <consortium name="Pathogen Informatics"/>
        </authorList>
    </citation>
    <scope>NUCLEOTIDE SEQUENCE [LARGE SCALE GENOMIC DNA]</scope>
</reference>
<proteinExistence type="predicted"/>
<dbReference type="WBParaSite" id="SBAD_0000488601-mRNA-1">
    <property type="protein sequence ID" value="SBAD_0000488601-mRNA-1"/>
    <property type="gene ID" value="SBAD_0000488601"/>
</dbReference>
<dbReference type="InterPro" id="IPR007225">
    <property type="entry name" value="EXOC6/Sec15"/>
</dbReference>
<keyword evidence="4" id="KW-1185">Reference proteome</keyword>
<dbReference type="Proteomes" id="UP000270296">
    <property type="component" value="Unassembled WGS sequence"/>
</dbReference>
<evidence type="ECO:0000259" key="2">
    <source>
        <dbReference type="Pfam" id="PF20651"/>
    </source>
</evidence>
<dbReference type="Pfam" id="PF20651">
    <property type="entry name" value="EXOC6_Sec15_N"/>
    <property type="match status" value="1"/>
</dbReference>
<feature type="compositionally biased region" description="Low complexity" evidence="1">
    <location>
        <begin position="1"/>
        <end position="15"/>
    </location>
</feature>
<dbReference type="InterPro" id="IPR048359">
    <property type="entry name" value="EXOC6_Sec15_N"/>
</dbReference>
<dbReference type="PANTHER" id="PTHR12702">
    <property type="entry name" value="SEC15"/>
    <property type="match status" value="1"/>
</dbReference>
<evidence type="ECO:0000313" key="4">
    <source>
        <dbReference type="Proteomes" id="UP000270296"/>
    </source>
</evidence>
<dbReference type="PANTHER" id="PTHR12702:SF0">
    <property type="entry name" value="EXOCYST COMPLEX COMPONENT 6"/>
    <property type="match status" value="1"/>
</dbReference>
<name>A0A183IM44_9BILA</name>
<feature type="region of interest" description="Disordered" evidence="1">
    <location>
        <begin position="1"/>
        <end position="29"/>
    </location>
</feature>
<protein>
    <submittedName>
        <fullName evidence="5">Exocyst complex component 6B</fullName>
    </submittedName>
</protein>
<gene>
    <name evidence="3" type="ORF">SBAD_LOCUS4690</name>
</gene>
<reference evidence="5" key="1">
    <citation type="submission" date="2016-06" db="UniProtKB">
        <authorList>
            <consortium name="WormBaseParasite"/>
        </authorList>
    </citation>
    <scope>IDENTIFICATION</scope>
</reference>
<dbReference type="OrthoDB" id="10267033at2759"/>
<feature type="domain" description="Exocyst complex component EXOC6/Sec15 N-terminal" evidence="2">
    <location>
        <begin position="68"/>
        <end position="170"/>
    </location>
</feature>
<dbReference type="GO" id="GO:0090522">
    <property type="term" value="P:vesicle tethering involved in exocytosis"/>
    <property type="evidence" value="ECO:0007669"/>
    <property type="project" value="InterPro"/>
</dbReference>
<evidence type="ECO:0000313" key="5">
    <source>
        <dbReference type="WBParaSite" id="SBAD_0000488601-mRNA-1"/>
    </source>
</evidence>
<dbReference type="GO" id="GO:0000145">
    <property type="term" value="C:exocyst"/>
    <property type="evidence" value="ECO:0007669"/>
    <property type="project" value="TreeGrafter"/>
</dbReference>
<dbReference type="EMBL" id="UZAM01008486">
    <property type="protein sequence ID" value="VDP05159.1"/>
    <property type="molecule type" value="Genomic_DNA"/>
</dbReference>
<dbReference type="GO" id="GO:0006893">
    <property type="term" value="P:Golgi to plasma membrane transport"/>
    <property type="evidence" value="ECO:0007669"/>
    <property type="project" value="TreeGrafter"/>
</dbReference>
<dbReference type="GO" id="GO:0006886">
    <property type="term" value="P:intracellular protein transport"/>
    <property type="evidence" value="ECO:0007669"/>
    <property type="project" value="InterPro"/>
</dbReference>